<dbReference type="EMBL" id="AP018248">
    <property type="protein sequence ID" value="BAY98481.1"/>
    <property type="molecule type" value="Genomic_DNA"/>
</dbReference>
<gene>
    <name evidence="2" type="ORF">NIES37_24310</name>
</gene>
<keyword evidence="3" id="KW-1185">Reference proteome</keyword>
<keyword evidence="1" id="KW-1133">Transmembrane helix</keyword>
<keyword evidence="1" id="KW-0472">Membrane</keyword>
<reference evidence="2 3" key="1">
    <citation type="submission" date="2017-06" db="EMBL/GenBank/DDBJ databases">
        <title>Genome sequencing of cyanobaciteial culture collection at National Institute for Environmental Studies (NIES).</title>
        <authorList>
            <person name="Hirose Y."/>
            <person name="Shimura Y."/>
            <person name="Fujisawa T."/>
            <person name="Nakamura Y."/>
            <person name="Kawachi M."/>
        </authorList>
    </citation>
    <scope>NUCLEOTIDE SEQUENCE [LARGE SCALE GENOMIC DNA]</scope>
    <source>
        <strain evidence="2 3">NIES-37</strain>
    </source>
</reference>
<dbReference type="Proteomes" id="UP000218785">
    <property type="component" value="Chromosome"/>
</dbReference>
<feature type="transmembrane region" description="Helical" evidence="1">
    <location>
        <begin position="64"/>
        <end position="88"/>
    </location>
</feature>
<proteinExistence type="predicted"/>
<organism evidence="2 3">
    <name type="scientific">Tolypothrix tenuis PCC 7101</name>
    <dbReference type="NCBI Taxonomy" id="231146"/>
    <lineage>
        <taxon>Bacteria</taxon>
        <taxon>Bacillati</taxon>
        <taxon>Cyanobacteriota</taxon>
        <taxon>Cyanophyceae</taxon>
        <taxon>Nostocales</taxon>
        <taxon>Tolypothrichaceae</taxon>
        <taxon>Tolypothrix</taxon>
    </lineage>
</organism>
<sequence>MNTPSHAILNLVVFNQQLRNQASHAIFIGAILPDVPIFLFYFLMKFVYRLPSREIWSEAYYQPFWQVIISTFHSIPLALIGLIIAHFFNWKVIEIGFSSMVLHSLLDLPVHNNDAHRHFFPFSNYRFISPISYWDRNHYGGIVAFVEISLVLVASIYLFPTMRSPFTKGLLIATNLFYGYAYLRFYLKDAIP</sequence>
<evidence type="ECO:0000313" key="2">
    <source>
        <dbReference type="EMBL" id="BAY98481.1"/>
    </source>
</evidence>
<dbReference type="AlphaFoldDB" id="A0A1Z4MYQ6"/>
<evidence type="ECO:0000256" key="1">
    <source>
        <dbReference type="SAM" id="Phobius"/>
    </source>
</evidence>
<keyword evidence="1" id="KW-0812">Transmembrane</keyword>
<protein>
    <submittedName>
        <fullName evidence="2">Uncharacterized protein</fullName>
    </submittedName>
</protein>
<feature type="transmembrane region" description="Helical" evidence="1">
    <location>
        <begin position="25"/>
        <end position="44"/>
    </location>
</feature>
<name>A0A1Z4MYQ6_9CYAN</name>
<dbReference type="KEGG" id="ttq:NIES37_24310"/>
<feature type="transmembrane region" description="Helical" evidence="1">
    <location>
        <begin position="166"/>
        <end position="187"/>
    </location>
</feature>
<accession>A0A1Z4MYQ6</accession>
<evidence type="ECO:0000313" key="3">
    <source>
        <dbReference type="Proteomes" id="UP000218785"/>
    </source>
</evidence>
<dbReference type="RefSeq" id="WP_096575908.1">
    <property type="nucleotide sequence ID" value="NZ_CAWNJS010000001.1"/>
</dbReference>
<feature type="transmembrane region" description="Helical" evidence="1">
    <location>
        <begin position="139"/>
        <end position="160"/>
    </location>
</feature>